<dbReference type="Proteomes" id="UP000762676">
    <property type="component" value="Unassembled WGS sequence"/>
</dbReference>
<organism evidence="1 2">
    <name type="scientific">Elysia marginata</name>
    <dbReference type="NCBI Taxonomy" id="1093978"/>
    <lineage>
        <taxon>Eukaryota</taxon>
        <taxon>Metazoa</taxon>
        <taxon>Spiralia</taxon>
        <taxon>Lophotrochozoa</taxon>
        <taxon>Mollusca</taxon>
        <taxon>Gastropoda</taxon>
        <taxon>Heterobranchia</taxon>
        <taxon>Euthyneura</taxon>
        <taxon>Panpulmonata</taxon>
        <taxon>Sacoglossa</taxon>
        <taxon>Placobranchoidea</taxon>
        <taxon>Plakobranchidae</taxon>
        <taxon>Elysia</taxon>
    </lineage>
</organism>
<reference evidence="1 2" key="1">
    <citation type="journal article" date="2021" name="Elife">
        <title>Chloroplast acquisition without the gene transfer in kleptoplastic sea slugs, Plakobranchus ocellatus.</title>
        <authorList>
            <person name="Maeda T."/>
            <person name="Takahashi S."/>
            <person name="Yoshida T."/>
            <person name="Shimamura S."/>
            <person name="Takaki Y."/>
            <person name="Nagai Y."/>
            <person name="Toyoda A."/>
            <person name="Suzuki Y."/>
            <person name="Arimoto A."/>
            <person name="Ishii H."/>
            <person name="Satoh N."/>
            <person name="Nishiyama T."/>
            <person name="Hasebe M."/>
            <person name="Maruyama T."/>
            <person name="Minagawa J."/>
            <person name="Obokata J."/>
            <person name="Shigenobu S."/>
        </authorList>
    </citation>
    <scope>NUCLEOTIDE SEQUENCE [LARGE SCALE GENOMIC DNA]</scope>
</reference>
<evidence type="ECO:0000313" key="1">
    <source>
        <dbReference type="EMBL" id="GFR68995.1"/>
    </source>
</evidence>
<proteinExistence type="predicted"/>
<dbReference type="AlphaFoldDB" id="A0AAV4F8A1"/>
<gene>
    <name evidence="1" type="ORF">ElyMa_000292200</name>
</gene>
<evidence type="ECO:0000313" key="2">
    <source>
        <dbReference type="Proteomes" id="UP000762676"/>
    </source>
</evidence>
<comment type="caution">
    <text evidence="1">The sequence shown here is derived from an EMBL/GenBank/DDBJ whole genome shotgun (WGS) entry which is preliminary data.</text>
</comment>
<accession>A0AAV4F8A1</accession>
<keyword evidence="2" id="KW-1185">Reference proteome</keyword>
<sequence>MFRVLLDILTLYNHRLFYFAFEQANPLAIDEGCSTHSLVLTKQKECSAHVVYTVYTCRSEYLESSSRGLGPVARGQRGGVISASDSRSEGRGFDSRPCHVAIALRKQFTLTFPSPPTYKMGTQRQASNVLVCWGNGGAALWRHNYTE</sequence>
<protein>
    <submittedName>
        <fullName evidence="1">Uncharacterized protein</fullName>
    </submittedName>
</protein>
<dbReference type="EMBL" id="BMAT01000589">
    <property type="protein sequence ID" value="GFR68995.1"/>
    <property type="molecule type" value="Genomic_DNA"/>
</dbReference>
<name>A0AAV4F8A1_9GAST</name>